<keyword evidence="3" id="KW-0677">Repeat</keyword>
<evidence type="ECO:0000256" key="3">
    <source>
        <dbReference type="ARBA" id="ARBA00022737"/>
    </source>
</evidence>
<dbReference type="EMBL" id="JAAGAX010000010">
    <property type="protein sequence ID" value="KAF2299963.1"/>
    <property type="molecule type" value="Genomic_DNA"/>
</dbReference>
<dbReference type="SMART" id="SM00761">
    <property type="entry name" value="HDAC_interact"/>
    <property type="match status" value="1"/>
</dbReference>
<organism evidence="8 9">
    <name type="scientific">Hevea brasiliensis</name>
    <name type="common">Para rubber tree</name>
    <name type="synonym">Siphonia brasiliensis</name>
    <dbReference type="NCBI Taxonomy" id="3981"/>
    <lineage>
        <taxon>Eukaryota</taxon>
        <taxon>Viridiplantae</taxon>
        <taxon>Streptophyta</taxon>
        <taxon>Embryophyta</taxon>
        <taxon>Tracheophyta</taxon>
        <taxon>Spermatophyta</taxon>
        <taxon>Magnoliopsida</taxon>
        <taxon>eudicotyledons</taxon>
        <taxon>Gunneridae</taxon>
        <taxon>Pentapetalae</taxon>
        <taxon>rosids</taxon>
        <taxon>fabids</taxon>
        <taxon>Malpighiales</taxon>
        <taxon>Euphorbiaceae</taxon>
        <taxon>Crotonoideae</taxon>
        <taxon>Micrandreae</taxon>
        <taxon>Hevea</taxon>
    </lineage>
</organism>
<dbReference type="AlphaFoldDB" id="A0A6A6LIL7"/>
<dbReference type="InterPro" id="IPR036600">
    <property type="entry name" value="PAH_sf"/>
</dbReference>
<keyword evidence="4 5" id="KW-0539">Nucleus</keyword>
<dbReference type="OrthoDB" id="10265969at2759"/>
<dbReference type="Gene3D" id="1.20.1160.11">
    <property type="entry name" value="Paired amphipathic helix"/>
    <property type="match status" value="1"/>
</dbReference>
<feature type="region of interest" description="Disordered" evidence="6">
    <location>
        <begin position="101"/>
        <end position="122"/>
    </location>
</feature>
<dbReference type="InterPro" id="IPR013194">
    <property type="entry name" value="HDAC_interact_dom"/>
</dbReference>
<sequence length="262" mass="30602">MGSNPILPEGSQIPADDDELGVHEDAISFVNKVRKRFEHDESVYKAFLDVLTSHVKMKECDQLSIRDVLEKVSQLFCNHEDLVEDFKRFLPVPEALDKDYNSEGKKSSVAGVSKKKKKPDRMDKLQIETERLKEKEFKSIQELDLSRCKRCSPSYWIFPEDYPIPQASNRTKLCSDVLNDRLVCIPSTLQDFSLKHKRPNEHGEVLFKCENEKYELDSAKKNVEELQGRWQYQYRRKGKDVTDELQQKDQIRITSREEQSAD</sequence>
<evidence type="ECO:0000259" key="7">
    <source>
        <dbReference type="SMART" id="SM00761"/>
    </source>
</evidence>
<dbReference type="GO" id="GO:0003714">
    <property type="term" value="F:transcription corepressor activity"/>
    <property type="evidence" value="ECO:0007669"/>
    <property type="project" value="InterPro"/>
</dbReference>
<dbReference type="FunFam" id="1.20.1160.11:FF:000003">
    <property type="entry name" value="Paired amphipathic helix SIN3-like protein"/>
    <property type="match status" value="1"/>
</dbReference>
<evidence type="ECO:0000256" key="6">
    <source>
        <dbReference type="SAM" id="MobiDB-lite"/>
    </source>
</evidence>
<evidence type="ECO:0000313" key="9">
    <source>
        <dbReference type="Proteomes" id="UP000467840"/>
    </source>
</evidence>
<keyword evidence="9" id="KW-1185">Reference proteome</keyword>
<dbReference type="Pfam" id="PF02671">
    <property type="entry name" value="PAH"/>
    <property type="match status" value="1"/>
</dbReference>
<evidence type="ECO:0000256" key="4">
    <source>
        <dbReference type="ARBA" id="ARBA00023242"/>
    </source>
</evidence>
<evidence type="ECO:0000313" key="8">
    <source>
        <dbReference type="EMBL" id="KAF2299963.1"/>
    </source>
</evidence>
<proteinExistence type="predicted"/>
<feature type="domain" description="Histone deacetylase interacting" evidence="7">
    <location>
        <begin position="147"/>
        <end position="240"/>
    </location>
</feature>
<dbReference type="PANTHER" id="PTHR12346">
    <property type="entry name" value="SIN3B-RELATED"/>
    <property type="match status" value="1"/>
</dbReference>
<dbReference type="Proteomes" id="UP000467840">
    <property type="component" value="Chromosome 4"/>
</dbReference>
<evidence type="ECO:0000256" key="2">
    <source>
        <dbReference type="ARBA" id="ARBA00022491"/>
    </source>
</evidence>
<dbReference type="PANTHER" id="PTHR12346:SF0">
    <property type="entry name" value="SIN3A, ISOFORM G"/>
    <property type="match status" value="1"/>
</dbReference>
<dbReference type="GO" id="GO:0000122">
    <property type="term" value="P:negative regulation of transcription by RNA polymerase II"/>
    <property type="evidence" value="ECO:0007669"/>
    <property type="project" value="TreeGrafter"/>
</dbReference>
<evidence type="ECO:0000256" key="1">
    <source>
        <dbReference type="ARBA" id="ARBA00004123"/>
    </source>
</evidence>
<comment type="subcellular location">
    <subcellularLocation>
        <location evidence="1 5">Nucleus</location>
    </subcellularLocation>
</comment>
<dbReference type="Pfam" id="PF08295">
    <property type="entry name" value="Sin3_corepress"/>
    <property type="match status" value="1"/>
</dbReference>
<dbReference type="InterPro" id="IPR039774">
    <property type="entry name" value="Sin3-like"/>
</dbReference>
<gene>
    <name evidence="8" type="ORF">GH714_006439</name>
</gene>
<name>A0A6A6LIL7_HEVBR</name>
<accession>A0A6A6LIL7</accession>
<dbReference type="SUPFAM" id="SSF47762">
    <property type="entry name" value="PAH2 domain"/>
    <property type="match status" value="1"/>
</dbReference>
<dbReference type="GO" id="GO:0000785">
    <property type="term" value="C:chromatin"/>
    <property type="evidence" value="ECO:0007669"/>
    <property type="project" value="TreeGrafter"/>
</dbReference>
<comment type="caution">
    <text evidence="8">The sequence shown here is derived from an EMBL/GenBank/DDBJ whole genome shotgun (WGS) entry which is preliminary data.</text>
</comment>
<keyword evidence="2" id="KW-0678">Repressor</keyword>
<dbReference type="GO" id="GO:0000118">
    <property type="term" value="C:histone deacetylase complex"/>
    <property type="evidence" value="ECO:0007669"/>
    <property type="project" value="TreeGrafter"/>
</dbReference>
<dbReference type="InterPro" id="IPR003822">
    <property type="entry name" value="PAH"/>
</dbReference>
<protein>
    <recommendedName>
        <fullName evidence="7">Histone deacetylase interacting domain-containing protein</fullName>
    </recommendedName>
</protein>
<reference evidence="8 9" key="1">
    <citation type="journal article" date="2020" name="Mol. Plant">
        <title>The Chromosome-Based Rubber Tree Genome Provides New Insights into Spurge Genome Evolution and Rubber Biosynthesis.</title>
        <authorList>
            <person name="Liu J."/>
            <person name="Shi C."/>
            <person name="Shi C.C."/>
            <person name="Li W."/>
            <person name="Zhang Q.J."/>
            <person name="Zhang Y."/>
            <person name="Li K."/>
            <person name="Lu H.F."/>
            <person name="Shi C."/>
            <person name="Zhu S.T."/>
            <person name="Xiao Z.Y."/>
            <person name="Nan H."/>
            <person name="Yue Y."/>
            <person name="Zhu X.G."/>
            <person name="Wu Y."/>
            <person name="Hong X.N."/>
            <person name="Fan G.Y."/>
            <person name="Tong Y."/>
            <person name="Zhang D."/>
            <person name="Mao C.L."/>
            <person name="Liu Y.L."/>
            <person name="Hao S.J."/>
            <person name="Liu W.Q."/>
            <person name="Lv M.Q."/>
            <person name="Zhang H.B."/>
            <person name="Liu Y."/>
            <person name="Hu-Tang G.R."/>
            <person name="Wang J.P."/>
            <person name="Wang J.H."/>
            <person name="Sun Y.H."/>
            <person name="Ni S.B."/>
            <person name="Chen W.B."/>
            <person name="Zhang X.C."/>
            <person name="Jiao Y.N."/>
            <person name="Eichler E.E."/>
            <person name="Li G.H."/>
            <person name="Liu X."/>
            <person name="Gao L.Z."/>
        </authorList>
    </citation>
    <scope>NUCLEOTIDE SEQUENCE [LARGE SCALE GENOMIC DNA]</scope>
    <source>
        <strain evidence="9">cv. GT1</strain>
        <tissue evidence="8">Leaf</tissue>
    </source>
</reference>
<evidence type="ECO:0000256" key="5">
    <source>
        <dbReference type="PROSITE-ProRule" id="PRU00810"/>
    </source>
</evidence>
<dbReference type="PROSITE" id="PS51477">
    <property type="entry name" value="PAH"/>
    <property type="match status" value="1"/>
</dbReference>